<evidence type="ECO:0000313" key="5">
    <source>
        <dbReference type="Proteomes" id="UP001583177"/>
    </source>
</evidence>
<evidence type="ECO:0000259" key="3">
    <source>
        <dbReference type="PROSITE" id="PS51387"/>
    </source>
</evidence>
<evidence type="ECO:0000313" key="4">
    <source>
        <dbReference type="EMBL" id="KAL1866731.1"/>
    </source>
</evidence>
<reference evidence="4 5" key="1">
    <citation type="journal article" date="2024" name="IMA Fungus">
        <title>IMA Genome - F19 : A genome assembly and annotation guide to empower mycologists, including annotated draft genome sequences of Ceratocystis pirilliformis, Diaporthe australafricana, Fusarium ophioides, Paecilomyces lecythidis, and Sporothrix stenoceras.</title>
        <authorList>
            <person name="Aylward J."/>
            <person name="Wilson A.M."/>
            <person name="Visagie C.M."/>
            <person name="Spraker J."/>
            <person name="Barnes I."/>
            <person name="Buitendag C."/>
            <person name="Ceriani C."/>
            <person name="Del Mar Angel L."/>
            <person name="du Plessis D."/>
            <person name="Fuchs T."/>
            <person name="Gasser K."/>
            <person name="Kramer D."/>
            <person name="Li W."/>
            <person name="Munsamy K."/>
            <person name="Piso A."/>
            <person name="Price J.L."/>
            <person name="Sonnekus B."/>
            <person name="Thomas C."/>
            <person name="van der Nest A."/>
            <person name="van Dijk A."/>
            <person name="van Heerden A."/>
            <person name="van Vuuren N."/>
            <person name="Yilmaz N."/>
            <person name="Duong T.A."/>
            <person name="van der Merwe N.A."/>
            <person name="Wingfield M.J."/>
            <person name="Wingfield B.D."/>
        </authorList>
    </citation>
    <scope>NUCLEOTIDE SEQUENCE [LARGE SCALE GENOMIC DNA]</scope>
    <source>
        <strain evidence="4 5">CMW 18300</strain>
    </source>
</reference>
<dbReference type="Gene3D" id="1.10.45.10">
    <property type="entry name" value="Vanillyl-alcohol Oxidase, Chain A, domain 4"/>
    <property type="match status" value="1"/>
</dbReference>
<keyword evidence="5" id="KW-1185">Reference proteome</keyword>
<dbReference type="SUPFAM" id="SSF55103">
    <property type="entry name" value="FAD-linked oxidases, C-terminal domain"/>
    <property type="match status" value="1"/>
</dbReference>
<keyword evidence="2" id="KW-0274">FAD</keyword>
<dbReference type="PROSITE" id="PS51387">
    <property type="entry name" value="FAD_PCMH"/>
    <property type="match status" value="1"/>
</dbReference>
<feature type="domain" description="FAD-binding PCMH-type" evidence="3">
    <location>
        <begin position="59"/>
        <end position="242"/>
    </location>
</feature>
<dbReference type="Gene3D" id="3.40.462.10">
    <property type="entry name" value="FAD-linked oxidases, C-terminal domain"/>
    <property type="match status" value="1"/>
</dbReference>
<dbReference type="InterPro" id="IPR036318">
    <property type="entry name" value="FAD-bd_PCMH-like_sf"/>
</dbReference>
<dbReference type="InterPro" id="IPR016164">
    <property type="entry name" value="FAD-linked_Oxase-like_C"/>
</dbReference>
<proteinExistence type="predicted"/>
<evidence type="ECO:0000256" key="2">
    <source>
        <dbReference type="ARBA" id="ARBA00022827"/>
    </source>
</evidence>
<accession>A0ABR3WSS8</accession>
<dbReference type="Proteomes" id="UP001583177">
    <property type="component" value="Unassembled WGS sequence"/>
</dbReference>
<evidence type="ECO:0000256" key="1">
    <source>
        <dbReference type="ARBA" id="ARBA00022630"/>
    </source>
</evidence>
<dbReference type="InterPro" id="IPR006094">
    <property type="entry name" value="Oxid_FAD_bind_N"/>
</dbReference>
<dbReference type="InterPro" id="IPR016171">
    <property type="entry name" value="Vanillyl_alc_oxidase_C-sub2"/>
</dbReference>
<dbReference type="InterPro" id="IPR016170">
    <property type="entry name" value="Cytok_DH_C_sf"/>
</dbReference>
<sequence length="520" mass="57374">MINDGQDGRSASSAQYQNPTYQKAHAKVFFESGTPSVPHLLPPGVSEADFDRAINEFKNVVGPAQVVTGDGLVEYVDPYELNEDGPGRKLPSAAVRYGGPAPRLTGTVSLDLHRMNRVIEVNEEFSYAVVEPGVSFQDLFDYCLKNKLRVWPSVPSLGWGSVVGNTVDRGVGYTPTAVHHQNIAGMEIMLADGDIIRTGQFAQDGNPSAHLSKFSFGPSVEGLFLQSNLGVVTKLGIWLSPSPEAYMACSLDVPKFEDLEALVDLLSPLRRDGTLPNLVWVVDLVERLASYGNRADHYDGEGPIPPSRLEQLQQKYDLCYWAALWPLQGPKDVVQAHFDAVKRLVEKKLPTARLKGVLYTGEEGVNGGLLDATKVDGQHGGMFVGVPNLDIIKIMGFMCPNDGSGVAAHMDFSPIMPSSGKAVMEWANITRELCESKGLDLCFDFFMHERHLVAVNVLIYNKADKQQSKIVGEIADELFAIGREKKYPAYRTHINFMDKNAAFFDFNDHAQRRFVERLKV</sequence>
<name>A0ABR3WSS8_9PEZI</name>
<dbReference type="EMBL" id="JAWRVE010000054">
    <property type="protein sequence ID" value="KAL1866731.1"/>
    <property type="molecule type" value="Genomic_DNA"/>
</dbReference>
<dbReference type="PANTHER" id="PTHR11748:SF114">
    <property type="entry name" value="ARYL-ALCOHOL OXIDASE VANILLYL-ALCOHOL OXIDASE (AFU_ORTHOLOGUE AFUA_3G09500)-RELATED"/>
    <property type="match status" value="1"/>
</dbReference>
<organism evidence="4 5">
    <name type="scientific">Diaporthe australafricana</name>
    <dbReference type="NCBI Taxonomy" id="127596"/>
    <lineage>
        <taxon>Eukaryota</taxon>
        <taxon>Fungi</taxon>
        <taxon>Dikarya</taxon>
        <taxon>Ascomycota</taxon>
        <taxon>Pezizomycotina</taxon>
        <taxon>Sordariomycetes</taxon>
        <taxon>Sordariomycetidae</taxon>
        <taxon>Diaporthales</taxon>
        <taxon>Diaporthaceae</taxon>
        <taxon>Diaporthe</taxon>
    </lineage>
</organism>
<dbReference type="Gene3D" id="3.30.43.10">
    <property type="entry name" value="Uridine Diphospho-n-acetylenolpyruvylglucosamine Reductase, domain 2"/>
    <property type="match status" value="1"/>
</dbReference>
<dbReference type="SUPFAM" id="SSF56176">
    <property type="entry name" value="FAD-binding/transporter-associated domain-like"/>
    <property type="match status" value="1"/>
</dbReference>
<dbReference type="Gene3D" id="3.30.465.10">
    <property type="match status" value="1"/>
</dbReference>
<dbReference type="PANTHER" id="PTHR11748">
    <property type="entry name" value="D-LACTATE DEHYDROGENASE"/>
    <property type="match status" value="1"/>
</dbReference>
<dbReference type="InterPro" id="IPR016166">
    <property type="entry name" value="FAD-bd_PCMH"/>
</dbReference>
<gene>
    <name evidence="4" type="ORF">Daus18300_006675</name>
</gene>
<keyword evidence="1" id="KW-0285">Flavoprotein</keyword>
<dbReference type="InterPro" id="IPR016169">
    <property type="entry name" value="FAD-bd_PCMH_sub2"/>
</dbReference>
<dbReference type="InterPro" id="IPR016167">
    <property type="entry name" value="FAD-bd_PCMH_sub1"/>
</dbReference>
<comment type="caution">
    <text evidence="4">The sequence shown here is derived from an EMBL/GenBank/DDBJ whole genome shotgun (WGS) entry which is preliminary data.</text>
</comment>
<dbReference type="Pfam" id="PF01565">
    <property type="entry name" value="FAD_binding_4"/>
    <property type="match status" value="1"/>
</dbReference>
<protein>
    <recommendedName>
        <fullName evidence="3">FAD-binding PCMH-type domain-containing protein</fullName>
    </recommendedName>
</protein>